<evidence type="ECO:0000313" key="5">
    <source>
        <dbReference type="Proteomes" id="UP000018733"/>
    </source>
</evidence>
<keyword evidence="2" id="KW-0472">Membrane</keyword>
<dbReference type="Pfam" id="PF07811">
    <property type="entry name" value="TadE"/>
    <property type="match status" value="1"/>
</dbReference>
<dbReference type="InterPro" id="IPR012495">
    <property type="entry name" value="TadE-like_dom"/>
</dbReference>
<dbReference type="Proteomes" id="UP000018733">
    <property type="component" value="Unassembled WGS sequence"/>
</dbReference>
<dbReference type="PATRIC" id="fig|1424334.3.peg.4360"/>
<keyword evidence="2" id="KW-1133">Transmembrane helix</keyword>
<dbReference type="RefSeq" id="WP_024007262.1">
    <property type="nucleotide sequence ID" value="NZ_KI650983.1"/>
</dbReference>
<dbReference type="eggNOG" id="COG4961">
    <property type="taxonomic scope" value="Bacteria"/>
</dbReference>
<name>V8QNJ4_9BURK</name>
<organism evidence="4 5">
    <name type="scientific">Advenella kashmirensis W13003</name>
    <dbReference type="NCBI Taxonomy" id="1424334"/>
    <lineage>
        <taxon>Bacteria</taxon>
        <taxon>Pseudomonadati</taxon>
        <taxon>Pseudomonadota</taxon>
        <taxon>Betaproteobacteria</taxon>
        <taxon>Burkholderiales</taxon>
        <taxon>Alcaligenaceae</taxon>
    </lineage>
</organism>
<feature type="compositionally biased region" description="Polar residues" evidence="1">
    <location>
        <begin position="259"/>
        <end position="279"/>
    </location>
</feature>
<gene>
    <name evidence="4" type="ORF">W822_21750</name>
</gene>
<feature type="compositionally biased region" description="Low complexity" evidence="1">
    <location>
        <begin position="282"/>
        <end position="295"/>
    </location>
</feature>
<dbReference type="HOGENOM" id="CLU_066385_0_0_4"/>
<evidence type="ECO:0000256" key="1">
    <source>
        <dbReference type="SAM" id="MobiDB-lite"/>
    </source>
</evidence>
<dbReference type="EMBL" id="AYXT01000014">
    <property type="protein sequence ID" value="ETF00544.1"/>
    <property type="molecule type" value="Genomic_DNA"/>
</dbReference>
<comment type="caution">
    <text evidence="4">The sequence shown here is derived from an EMBL/GenBank/DDBJ whole genome shotgun (WGS) entry which is preliminary data.</text>
</comment>
<sequence>MTRRGKPRHADRALLRRQRGVGTIEFLVAAVPLLFSAMATFEASRWYMTREAVNLALLEAARAGSVAHARPQAIENAFLNGLTPLFASAGQGRNPQARMMFELDQFEQTSGGLAWDITILHPSAAEFADFMQKDLPIALTTGLPAINNHYQFRQHQQHGKGQLSGSTIYDANTLQLQVRYLYQPVVPGMRTLLRSVFSATGLANSAAATQGALPIVSAIAIEMQSHPVFWQSGETRHVHYAQRAGLAANRPAAPPHTPQKPQTSGVHNRTEPAGQTSGAKPSVSTAASDASNASAPEVASRNGAGIQGAPEDLLINESACRP</sequence>
<dbReference type="STRING" id="1424334.W822_21750"/>
<evidence type="ECO:0000313" key="4">
    <source>
        <dbReference type="EMBL" id="ETF00544.1"/>
    </source>
</evidence>
<evidence type="ECO:0000256" key="2">
    <source>
        <dbReference type="SAM" id="Phobius"/>
    </source>
</evidence>
<proteinExistence type="predicted"/>
<feature type="region of interest" description="Disordered" evidence="1">
    <location>
        <begin position="249"/>
        <end position="322"/>
    </location>
</feature>
<reference evidence="4 5" key="1">
    <citation type="journal article" date="2014" name="Genome Announc.">
        <title>Draft Genome Sequence of Advenella kashmirensis Strain W13003, a Polycyclic Aromatic Hydrocarbon-Degrading Bacterium.</title>
        <authorList>
            <person name="Wang X."/>
            <person name="Jin D."/>
            <person name="Zhou L."/>
            <person name="Wu L."/>
            <person name="An W."/>
            <person name="Zhao L."/>
        </authorList>
    </citation>
    <scope>NUCLEOTIDE SEQUENCE [LARGE SCALE GENOMIC DNA]</scope>
    <source>
        <strain evidence="4 5">W13003</strain>
    </source>
</reference>
<feature type="transmembrane region" description="Helical" evidence="2">
    <location>
        <begin position="21"/>
        <end position="41"/>
    </location>
</feature>
<accession>V8QNJ4</accession>
<keyword evidence="5" id="KW-1185">Reference proteome</keyword>
<protein>
    <recommendedName>
        <fullName evidence="3">TadE-like domain-containing protein</fullName>
    </recommendedName>
</protein>
<dbReference type="AlphaFoldDB" id="V8QNJ4"/>
<evidence type="ECO:0000259" key="3">
    <source>
        <dbReference type="Pfam" id="PF07811"/>
    </source>
</evidence>
<keyword evidence="2" id="KW-0812">Transmembrane</keyword>
<feature type="domain" description="TadE-like" evidence="3">
    <location>
        <begin position="20"/>
        <end position="62"/>
    </location>
</feature>